<gene>
    <name evidence="3" type="ordered locus">Acid345_0578</name>
</gene>
<feature type="transmembrane region" description="Helical" evidence="1">
    <location>
        <begin position="290"/>
        <end position="309"/>
    </location>
</feature>
<dbReference type="EnsemblBacteria" id="ABF39583">
    <property type="protein sequence ID" value="ABF39583"/>
    <property type="gene ID" value="Acid345_0578"/>
</dbReference>
<keyword evidence="1" id="KW-1133">Transmembrane helix</keyword>
<dbReference type="RefSeq" id="WP_011521385.1">
    <property type="nucleotide sequence ID" value="NC_008009.1"/>
</dbReference>
<dbReference type="OrthoDB" id="129887at2"/>
<feature type="transmembrane region" description="Helical" evidence="1">
    <location>
        <begin position="117"/>
        <end position="135"/>
    </location>
</feature>
<protein>
    <recommendedName>
        <fullName evidence="2">Inositolphosphotransferase Aur1/Ipt1 domain-containing protein</fullName>
    </recommendedName>
</protein>
<evidence type="ECO:0000259" key="2">
    <source>
        <dbReference type="Pfam" id="PF14378"/>
    </source>
</evidence>
<feature type="transmembrane region" description="Helical" evidence="1">
    <location>
        <begin position="212"/>
        <end position="230"/>
    </location>
</feature>
<proteinExistence type="predicted"/>
<keyword evidence="4" id="KW-1185">Reference proteome</keyword>
<sequence>MPPTSRRILQYLLSLLLVALVCGLACSHRFYIESIVSAYFAAALAGAAIIYACIRRPKELIHVVAVALVLWALEYGIAGTRAAGIFLVVPTISLVGLAAFLVLGLRAIWSQGDEQRMLLYAFIPAVIFAGSDWFASELLAITEKLHPQVFDYYLFSFDASLIWQASPEMGKIFATYTWFRISSTIVYVGLALPIALVYGLNLRRRGGAALPVMYAFLLTGPIGVIFYNLLPAMGPAHVFGASFPFYVPDFTQAARLVPTVVTLPGPRNAIPSLHMGWVLLAWWNSKGLHWFWRAIVLYFVLFTVCATLGTGEHYLVDLIVAYPFALLLQAISKTSLPIADRQRWVPLVASVATILLWFALLRFDNHVFWLSPSIGWLMSLVTIAGAIGLHYWLQMDPTQIAGEQPALSSAVAE</sequence>
<dbReference type="AlphaFoldDB" id="Q1IU67"/>
<dbReference type="EMBL" id="CP000360">
    <property type="protein sequence ID" value="ABF39583.1"/>
    <property type="molecule type" value="Genomic_DNA"/>
</dbReference>
<feature type="transmembrane region" description="Helical" evidence="1">
    <location>
        <begin position="373"/>
        <end position="393"/>
    </location>
</feature>
<dbReference type="STRING" id="204669.Acid345_0578"/>
<dbReference type="GO" id="GO:0016020">
    <property type="term" value="C:membrane"/>
    <property type="evidence" value="ECO:0007669"/>
    <property type="project" value="UniProtKB-SubCell"/>
</dbReference>
<feature type="transmembrane region" description="Helical" evidence="1">
    <location>
        <begin position="344"/>
        <end position="361"/>
    </location>
</feature>
<dbReference type="HOGENOM" id="CLU_674220_0_0_0"/>
<dbReference type="eggNOG" id="COG0671">
    <property type="taxonomic scope" value="Bacteria"/>
</dbReference>
<keyword evidence="1" id="KW-0812">Transmembrane</keyword>
<dbReference type="Pfam" id="PF14378">
    <property type="entry name" value="PAP2_3"/>
    <property type="match status" value="1"/>
</dbReference>
<dbReference type="Proteomes" id="UP000002432">
    <property type="component" value="Chromosome"/>
</dbReference>
<evidence type="ECO:0000256" key="1">
    <source>
        <dbReference type="SAM" id="Phobius"/>
    </source>
</evidence>
<feature type="transmembrane region" description="Helical" evidence="1">
    <location>
        <begin position="315"/>
        <end position="332"/>
    </location>
</feature>
<organism evidence="3 4">
    <name type="scientific">Koribacter versatilis (strain Ellin345)</name>
    <dbReference type="NCBI Taxonomy" id="204669"/>
    <lineage>
        <taxon>Bacteria</taxon>
        <taxon>Pseudomonadati</taxon>
        <taxon>Acidobacteriota</taxon>
        <taxon>Terriglobia</taxon>
        <taxon>Terriglobales</taxon>
        <taxon>Candidatus Korobacteraceae</taxon>
        <taxon>Candidatus Korobacter</taxon>
    </lineage>
</organism>
<feature type="domain" description="Inositolphosphotransferase Aur1/Ipt1" evidence="2">
    <location>
        <begin position="154"/>
        <end position="330"/>
    </location>
</feature>
<feature type="transmembrane region" description="Helical" evidence="1">
    <location>
        <begin position="178"/>
        <end position="200"/>
    </location>
</feature>
<feature type="transmembrane region" description="Helical" evidence="1">
    <location>
        <begin position="61"/>
        <end position="78"/>
    </location>
</feature>
<feature type="transmembrane region" description="Helical" evidence="1">
    <location>
        <begin position="37"/>
        <end position="54"/>
    </location>
</feature>
<dbReference type="InterPro" id="IPR026841">
    <property type="entry name" value="Aur1/Ipt1"/>
</dbReference>
<dbReference type="KEGG" id="aba:Acid345_0578"/>
<reference evidence="3 4" key="1">
    <citation type="journal article" date="2009" name="Appl. Environ. Microbiol.">
        <title>Three genomes from the phylum Acidobacteria provide insight into the lifestyles of these microorganisms in soils.</title>
        <authorList>
            <person name="Ward N.L."/>
            <person name="Challacombe J.F."/>
            <person name="Janssen P.H."/>
            <person name="Henrissat B."/>
            <person name="Coutinho P.M."/>
            <person name="Wu M."/>
            <person name="Xie G."/>
            <person name="Haft D.H."/>
            <person name="Sait M."/>
            <person name="Badger J."/>
            <person name="Barabote R.D."/>
            <person name="Bradley B."/>
            <person name="Brettin T.S."/>
            <person name="Brinkac L.M."/>
            <person name="Bruce D."/>
            <person name="Creasy T."/>
            <person name="Daugherty S.C."/>
            <person name="Davidsen T.M."/>
            <person name="DeBoy R.T."/>
            <person name="Detter J.C."/>
            <person name="Dodson R.J."/>
            <person name="Durkin A.S."/>
            <person name="Ganapathy A."/>
            <person name="Gwinn-Giglio M."/>
            <person name="Han C.S."/>
            <person name="Khouri H."/>
            <person name="Kiss H."/>
            <person name="Kothari S.P."/>
            <person name="Madupu R."/>
            <person name="Nelson K.E."/>
            <person name="Nelson W.C."/>
            <person name="Paulsen I."/>
            <person name="Penn K."/>
            <person name="Ren Q."/>
            <person name="Rosovitz M.J."/>
            <person name="Selengut J.D."/>
            <person name="Shrivastava S."/>
            <person name="Sullivan S.A."/>
            <person name="Tapia R."/>
            <person name="Thompson L.S."/>
            <person name="Watkins K.L."/>
            <person name="Yang Q."/>
            <person name="Yu C."/>
            <person name="Zafar N."/>
            <person name="Zhou L."/>
            <person name="Kuske C.R."/>
        </authorList>
    </citation>
    <scope>NUCLEOTIDE SEQUENCE [LARGE SCALE GENOMIC DNA]</scope>
    <source>
        <strain evidence="3 4">Ellin345</strain>
    </source>
</reference>
<evidence type="ECO:0000313" key="3">
    <source>
        <dbReference type="EMBL" id="ABF39583.1"/>
    </source>
</evidence>
<feature type="transmembrane region" description="Helical" evidence="1">
    <location>
        <begin position="84"/>
        <end position="105"/>
    </location>
</feature>
<keyword evidence="1" id="KW-0472">Membrane</keyword>
<name>Q1IU67_KORVE</name>
<evidence type="ECO:0000313" key="4">
    <source>
        <dbReference type="Proteomes" id="UP000002432"/>
    </source>
</evidence>
<accession>Q1IU67</accession>